<evidence type="ECO:0000313" key="2">
    <source>
        <dbReference type="EMBL" id="MPC37872.1"/>
    </source>
</evidence>
<keyword evidence="1" id="KW-0732">Signal</keyword>
<sequence>MKAVLLLVTVTITAVFSKAILKFNGDPPSELYESPSFSYGHAYPNITYQSQSWFSYPYGKVYLGLAFGPFYPYSFRFVWHSCRFRVAAFQFHQVCYHTFL</sequence>
<gene>
    <name evidence="2" type="ORF">E2C01_031367</name>
</gene>
<comment type="caution">
    <text evidence="2">The sequence shown here is derived from an EMBL/GenBank/DDBJ whole genome shotgun (WGS) entry which is preliminary data.</text>
</comment>
<feature type="signal peptide" evidence="1">
    <location>
        <begin position="1"/>
        <end position="17"/>
    </location>
</feature>
<keyword evidence="3" id="KW-1185">Reference proteome</keyword>
<evidence type="ECO:0000256" key="1">
    <source>
        <dbReference type="SAM" id="SignalP"/>
    </source>
</evidence>
<accession>A0A5B7EUC2</accession>
<evidence type="ECO:0000313" key="3">
    <source>
        <dbReference type="Proteomes" id="UP000324222"/>
    </source>
</evidence>
<name>A0A5B7EUC2_PORTR</name>
<dbReference type="Proteomes" id="UP000324222">
    <property type="component" value="Unassembled WGS sequence"/>
</dbReference>
<protein>
    <submittedName>
        <fullName evidence="2">Uncharacterized protein</fullName>
    </submittedName>
</protein>
<dbReference type="AlphaFoldDB" id="A0A5B7EUC2"/>
<feature type="chain" id="PRO_5022665816" evidence="1">
    <location>
        <begin position="18"/>
        <end position="100"/>
    </location>
</feature>
<dbReference type="EMBL" id="VSRR010003911">
    <property type="protein sequence ID" value="MPC37872.1"/>
    <property type="molecule type" value="Genomic_DNA"/>
</dbReference>
<reference evidence="2 3" key="1">
    <citation type="submission" date="2019-05" db="EMBL/GenBank/DDBJ databases">
        <title>Another draft genome of Portunus trituberculatus and its Hox gene families provides insights of decapod evolution.</title>
        <authorList>
            <person name="Jeong J.-H."/>
            <person name="Song I."/>
            <person name="Kim S."/>
            <person name="Choi T."/>
            <person name="Kim D."/>
            <person name="Ryu S."/>
            <person name="Kim W."/>
        </authorList>
    </citation>
    <scope>NUCLEOTIDE SEQUENCE [LARGE SCALE GENOMIC DNA]</scope>
    <source>
        <tissue evidence="2">Muscle</tissue>
    </source>
</reference>
<proteinExistence type="predicted"/>
<organism evidence="2 3">
    <name type="scientific">Portunus trituberculatus</name>
    <name type="common">Swimming crab</name>
    <name type="synonym">Neptunus trituberculatus</name>
    <dbReference type="NCBI Taxonomy" id="210409"/>
    <lineage>
        <taxon>Eukaryota</taxon>
        <taxon>Metazoa</taxon>
        <taxon>Ecdysozoa</taxon>
        <taxon>Arthropoda</taxon>
        <taxon>Crustacea</taxon>
        <taxon>Multicrustacea</taxon>
        <taxon>Malacostraca</taxon>
        <taxon>Eumalacostraca</taxon>
        <taxon>Eucarida</taxon>
        <taxon>Decapoda</taxon>
        <taxon>Pleocyemata</taxon>
        <taxon>Brachyura</taxon>
        <taxon>Eubrachyura</taxon>
        <taxon>Portunoidea</taxon>
        <taxon>Portunidae</taxon>
        <taxon>Portuninae</taxon>
        <taxon>Portunus</taxon>
    </lineage>
</organism>